<proteinExistence type="predicted"/>
<protein>
    <submittedName>
        <fullName evidence="1">Uncharacterized protein</fullName>
    </submittedName>
</protein>
<accession>A0A7L4ZGJ3</accession>
<dbReference type="Proteomes" id="UP000464657">
    <property type="component" value="Chromosome"/>
</dbReference>
<dbReference type="AlphaFoldDB" id="A0A7L4ZGJ3"/>
<dbReference type="RefSeq" id="WP_160128371.1">
    <property type="nucleotide sequence ID" value="NZ_CP019288.1"/>
</dbReference>
<name>A0A7L4ZGJ3_9FLAO</name>
<evidence type="ECO:0000313" key="1">
    <source>
        <dbReference type="EMBL" id="QHI35640.1"/>
    </source>
</evidence>
<evidence type="ECO:0000313" key="2">
    <source>
        <dbReference type="Proteomes" id="UP000464657"/>
    </source>
</evidence>
<reference evidence="1 2" key="1">
    <citation type="journal article" date="2013" name="Int. J. Syst. Evol. Microbiol.">
        <title>Kordia antarctica sp. nov., isolated from Antarctic seawater.</title>
        <authorList>
            <person name="Baek K."/>
            <person name="Choi A."/>
            <person name="Kang I."/>
            <person name="Lee K."/>
            <person name="Cho J.C."/>
        </authorList>
    </citation>
    <scope>NUCLEOTIDE SEQUENCE [LARGE SCALE GENOMIC DNA]</scope>
    <source>
        <strain evidence="1 2">IMCC3317</strain>
    </source>
</reference>
<keyword evidence="2" id="KW-1185">Reference proteome</keyword>
<dbReference type="OrthoDB" id="979732at2"/>
<dbReference type="KEGG" id="kan:IMCC3317_09860"/>
<gene>
    <name evidence="1" type="ORF">IMCC3317_09860</name>
</gene>
<sequence length="134" mass="15462">MDSKQHLAISFYQHLGKLFYAIALADKKIKKVEFEVMKKHISLLNMEENLIAIDIKINIEHQITSTFNMLYFEETDAQTCFNDFVTFKRTYESLFTASLKNTILKIAGKIASGFSNINKSELMMLAKLSIELKK</sequence>
<organism evidence="1 2">
    <name type="scientific">Kordia antarctica</name>
    <dbReference type="NCBI Taxonomy" id="1218801"/>
    <lineage>
        <taxon>Bacteria</taxon>
        <taxon>Pseudomonadati</taxon>
        <taxon>Bacteroidota</taxon>
        <taxon>Flavobacteriia</taxon>
        <taxon>Flavobacteriales</taxon>
        <taxon>Flavobacteriaceae</taxon>
        <taxon>Kordia</taxon>
    </lineage>
</organism>
<dbReference type="EMBL" id="CP019288">
    <property type="protein sequence ID" value="QHI35640.1"/>
    <property type="molecule type" value="Genomic_DNA"/>
</dbReference>